<protein>
    <submittedName>
        <fullName evidence="1">Uncharacterized protein</fullName>
    </submittedName>
</protein>
<name>A0ABQ6LSV9_9RHOB</name>
<evidence type="ECO:0000313" key="2">
    <source>
        <dbReference type="Proteomes" id="UP001239909"/>
    </source>
</evidence>
<gene>
    <name evidence="1" type="ORF">LNKW23_43720</name>
</gene>
<dbReference type="EMBL" id="BSYI01000053">
    <property type="protein sequence ID" value="GMG85156.1"/>
    <property type="molecule type" value="Genomic_DNA"/>
</dbReference>
<dbReference type="Proteomes" id="UP001239909">
    <property type="component" value="Unassembled WGS sequence"/>
</dbReference>
<reference evidence="1 2" key="1">
    <citation type="submission" date="2023-04" db="EMBL/GenBank/DDBJ databases">
        <title>Marinoamorphus aggregata gen. nov., sp. Nov., isolate from tissue of brittle star Ophioplocus japonicus.</title>
        <authorList>
            <person name="Kawano K."/>
            <person name="Sawayama S."/>
            <person name="Nakagawa S."/>
        </authorList>
    </citation>
    <scope>NUCLEOTIDE SEQUENCE [LARGE SCALE GENOMIC DNA]</scope>
    <source>
        <strain evidence="1 2">NKW23</strain>
    </source>
</reference>
<keyword evidence="2" id="KW-1185">Reference proteome</keyword>
<accession>A0ABQ6LSV9</accession>
<proteinExistence type="predicted"/>
<evidence type="ECO:0000313" key="1">
    <source>
        <dbReference type="EMBL" id="GMG85156.1"/>
    </source>
</evidence>
<comment type="caution">
    <text evidence="1">The sequence shown here is derived from an EMBL/GenBank/DDBJ whole genome shotgun (WGS) entry which is preliminary data.</text>
</comment>
<organism evidence="1 2">
    <name type="scientific">Paralimibaculum aggregatum</name>
    <dbReference type="NCBI Taxonomy" id="3036245"/>
    <lineage>
        <taxon>Bacteria</taxon>
        <taxon>Pseudomonadati</taxon>
        <taxon>Pseudomonadota</taxon>
        <taxon>Alphaproteobacteria</taxon>
        <taxon>Rhodobacterales</taxon>
        <taxon>Paracoccaceae</taxon>
        <taxon>Paralimibaculum</taxon>
    </lineage>
</organism>
<sequence length="44" mass="4470">MHAAVHDAADVAATEAVVLEPVAFNILANSMGLARHGSTLETAP</sequence>